<dbReference type="Pfam" id="PF20990">
    <property type="entry name" value="DUF2207_C"/>
    <property type="match status" value="1"/>
</dbReference>
<keyword evidence="6" id="KW-1185">Reference proteome</keyword>
<name>A0A2N9JL42_9ACTN</name>
<feature type="transmembrane region" description="Helical" evidence="1">
    <location>
        <begin position="449"/>
        <end position="466"/>
    </location>
</feature>
<gene>
    <name evidence="5" type="ORF">MPLG2_3261</name>
</gene>
<evidence type="ECO:0000259" key="4">
    <source>
        <dbReference type="Pfam" id="PF20990"/>
    </source>
</evidence>
<dbReference type="Pfam" id="PF09972">
    <property type="entry name" value="DUF2207"/>
    <property type="match status" value="1"/>
</dbReference>
<dbReference type="OrthoDB" id="143710at2"/>
<feature type="domain" description="Predicted membrane protein YciQ-like C-terminal" evidence="4">
    <location>
        <begin position="308"/>
        <end position="527"/>
    </location>
</feature>
<keyword evidence="1" id="KW-1133">Transmembrane helix</keyword>
<evidence type="ECO:0000313" key="6">
    <source>
        <dbReference type="Proteomes" id="UP000238164"/>
    </source>
</evidence>
<keyword evidence="1" id="KW-0472">Membrane</keyword>
<protein>
    <submittedName>
        <fullName evidence="5">Predicted membrane protein</fullName>
    </submittedName>
</protein>
<evidence type="ECO:0000259" key="3">
    <source>
        <dbReference type="Pfam" id="PF09972"/>
    </source>
</evidence>
<dbReference type="AlphaFoldDB" id="A0A2N9JL42"/>
<dbReference type="KEGG" id="mgg:MPLG2_3261"/>
<dbReference type="InterPro" id="IPR048389">
    <property type="entry name" value="YciQ-like_C"/>
</dbReference>
<dbReference type="EMBL" id="LT985188">
    <property type="protein sequence ID" value="SPD88291.1"/>
    <property type="molecule type" value="Genomic_DNA"/>
</dbReference>
<feature type="chain" id="PRO_5014718364" evidence="2">
    <location>
        <begin position="27"/>
        <end position="599"/>
    </location>
</feature>
<feature type="domain" description="DUF2207" evidence="3">
    <location>
        <begin position="32"/>
        <end position="221"/>
    </location>
</feature>
<organism evidence="5 6">
    <name type="scientific">Micropruina glycogenica</name>
    <dbReference type="NCBI Taxonomy" id="75385"/>
    <lineage>
        <taxon>Bacteria</taxon>
        <taxon>Bacillati</taxon>
        <taxon>Actinomycetota</taxon>
        <taxon>Actinomycetes</taxon>
        <taxon>Propionibacteriales</taxon>
        <taxon>Nocardioidaceae</taxon>
        <taxon>Micropruina</taxon>
    </lineage>
</organism>
<feature type="signal peptide" evidence="2">
    <location>
        <begin position="1"/>
        <end position="26"/>
    </location>
</feature>
<reference evidence="5 6" key="1">
    <citation type="submission" date="2018-02" db="EMBL/GenBank/DDBJ databases">
        <authorList>
            <person name="Cohen D.B."/>
            <person name="Kent A.D."/>
        </authorList>
    </citation>
    <scope>NUCLEOTIDE SEQUENCE [LARGE SCALE GENOMIC DNA]</scope>
    <source>
        <strain evidence="5">1</strain>
    </source>
</reference>
<keyword evidence="1" id="KW-0812">Transmembrane</keyword>
<feature type="transmembrane region" description="Helical" evidence="1">
    <location>
        <begin position="424"/>
        <end position="443"/>
    </location>
</feature>
<feature type="transmembrane region" description="Helical" evidence="1">
    <location>
        <begin position="242"/>
        <end position="265"/>
    </location>
</feature>
<dbReference type="Proteomes" id="UP000238164">
    <property type="component" value="Chromosome 1"/>
</dbReference>
<evidence type="ECO:0000313" key="5">
    <source>
        <dbReference type="EMBL" id="SPD88291.1"/>
    </source>
</evidence>
<accession>A0A2N9JL42</accession>
<keyword evidence="2" id="KW-0732">Signal</keyword>
<dbReference type="RefSeq" id="WP_105186831.1">
    <property type="nucleotide sequence ID" value="NZ_BAAAGO010000001.1"/>
</dbReference>
<proteinExistence type="predicted"/>
<evidence type="ECO:0000256" key="1">
    <source>
        <dbReference type="SAM" id="Phobius"/>
    </source>
</evidence>
<dbReference type="InterPro" id="IPR018702">
    <property type="entry name" value="DUF2207"/>
</dbReference>
<evidence type="ECO:0000256" key="2">
    <source>
        <dbReference type="SAM" id="SignalP"/>
    </source>
</evidence>
<sequence length="599" mass="63292">MRRLLVLLAGLGVFLLSVLPAPRALADSADDSIKRYAVTADAAKDGTTTVTLDFDFDFGRDSGHGPYITLPLRQEIANDPDHWRMLDVTVGQVTSPSGASDDVQTQTKDGNLLIRVGSEFRTWSGTQKYRITYTIRGLIAPKQATSGLDEFNWNVIGTGWEVPISNITVKVTGPADVTKAACFAGGDLTSSCESSDKSGTSATFKQASVDPGEPLQVVTGFPAGTFVGAEPRLEKRLTVGNMFPVTPVTGGIAAVLTAVGLGALLRRTRRGARDEVYLGLTPGVVPAEGQQVSVGYAADKTPVAVQFTPPRGARPGEVGVLVDSTANNVDITATMIDLAVRGHLRIEQQGKKDWTFVQLGGRDQLVGYEQNLLSKLFQHGSTVTTDELRDRDYSGVLEDTRSKLYQRVTSELGWFRRSPNASRGLAIAGGVALIAAGAALGFALGLVGFGLVALPFVICGVLMLALNNRFPSRTADGSAVLAQAKGFELYLTTAEADQIKFEEGVDIFSRYLPYAIVFGVAERWAKIFEQLAAQGLYVADNSWYIGYGYGTLFNAGFTSSLDQLANTMSSSMQAATSASSGGSGFSGGGGFGGGGGGGW</sequence>